<dbReference type="VEuPathDB" id="FungiDB:ATEG_06245"/>
<dbReference type="InterPro" id="IPR050282">
    <property type="entry name" value="Cycloisomerase_2"/>
</dbReference>
<dbReference type="OMA" id="FVWTATR"/>
<dbReference type="InterPro" id="IPR015943">
    <property type="entry name" value="WD40/YVTN_repeat-like_dom_sf"/>
</dbReference>
<protein>
    <recommendedName>
        <fullName evidence="4">6-phosphogluconolactonase</fullName>
    </recommendedName>
</protein>
<reference evidence="3" key="1">
    <citation type="submission" date="2005-09" db="EMBL/GenBank/DDBJ databases">
        <title>Annotation of the Aspergillus terreus NIH2624 genome.</title>
        <authorList>
            <person name="Birren B.W."/>
            <person name="Lander E.S."/>
            <person name="Galagan J.E."/>
            <person name="Nusbaum C."/>
            <person name="Devon K."/>
            <person name="Henn M."/>
            <person name="Ma L.-J."/>
            <person name="Jaffe D.B."/>
            <person name="Butler J."/>
            <person name="Alvarez P."/>
            <person name="Gnerre S."/>
            <person name="Grabherr M."/>
            <person name="Kleber M."/>
            <person name="Mauceli E.W."/>
            <person name="Brockman W."/>
            <person name="Rounsley S."/>
            <person name="Young S.K."/>
            <person name="LaButti K."/>
            <person name="Pushparaj V."/>
            <person name="DeCaprio D."/>
            <person name="Crawford M."/>
            <person name="Koehrsen M."/>
            <person name="Engels R."/>
            <person name="Montgomery P."/>
            <person name="Pearson M."/>
            <person name="Howarth C."/>
            <person name="Larson L."/>
            <person name="Luoma S."/>
            <person name="White J."/>
            <person name="Alvarado L."/>
            <person name="Kodira C.D."/>
            <person name="Zeng Q."/>
            <person name="Oleary S."/>
            <person name="Yandava C."/>
            <person name="Denning D.W."/>
            <person name="Nierman W.C."/>
            <person name="Milne T."/>
            <person name="Madden K."/>
        </authorList>
    </citation>
    <scope>NUCLEOTIDE SEQUENCE [LARGE SCALE GENOMIC DNA]</scope>
    <source>
        <strain evidence="3">NIH 2624 / FGSC A1156</strain>
    </source>
</reference>
<dbReference type="PANTHER" id="PTHR30344">
    <property type="entry name" value="6-PHOSPHOGLUCONOLACTONASE-RELATED"/>
    <property type="match status" value="1"/>
</dbReference>
<dbReference type="Gene3D" id="2.130.10.10">
    <property type="entry name" value="YVTN repeat-like/Quinoprotein amine dehydrogenase"/>
    <property type="match status" value="1"/>
</dbReference>
<dbReference type="OrthoDB" id="9972196at2759"/>
<dbReference type="Pfam" id="PF10282">
    <property type="entry name" value="Lactonase"/>
    <property type="match status" value="1"/>
</dbReference>
<dbReference type="HOGENOM" id="CLU_038716_0_1_1"/>
<organism evidence="2 3">
    <name type="scientific">Aspergillus terreus (strain NIH 2624 / FGSC A1156)</name>
    <dbReference type="NCBI Taxonomy" id="341663"/>
    <lineage>
        <taxon>Eukaryota</taxon>
        <taxon>Fungi</taxon>
        <taxon>Dikarya</taxon>
        <taxon>Ascomycota</taxon>
        <taxon>Pezizomycotina</taxon>
        <taxon>Eurotiomycetes</taxon>
        <taxon>Eurotiomycetidae</taxon>
        <taxon>Eurotiales</taxon>
        <taxon>Aspergillaceae</taxon>
        <taxon>Aspergillus</taxon>
        <taxon>Aspergillus subgen. Circumdati</taxon>
    </lineage>
</organism>
<dbReference type="EMBL" id="CH476602">
    <property type="protein sequence ID" value="EAU32789.1"/>
    <property type="molecule type" value="Genomic_DNA"/>
</dbReference>
<comment type="similarity">
    <text evidence="1">Belongs to the cycloisomerase 2 family.</text>
</comment>
<dbReference type="GeneID" id="4322369"/>
<evidence type="ECO:0008006" key="4">
    <source>
        <dbReference type="Google" id="ProtNLM"/>
    </source>
</evidence>
<evidence type="ECO:0000256" key="1">
    <source>
        <dbReference type="ARBA" id="ARBA00005564"/>
    </source>
</evidence>
<dbReference type="RefSeq" id="XP_001215423.1">
    <property type="nucleotide sequence ID" value="XM_001215423.1"/>
</dbReference>
<name>Q0CJ89_ASPTN</name>
<evidence type="ECO:0000313" key="2">
    <source>
        <dbReference type="EMBL" id="EAU32789.1"/>
    </source>
</evidence>
<dbReference type="Proteomes" id="UP000007963">
    <property type="component" value="Unassembled WGS sequence"/>
</dbReference>
<evidence type="ECO:0000313" key="3">
    <source>
        <dbReference type="Proteomes" id="UP000007963"/>
    </source>
</evidence>
<proteinExistence type="inferred from homology"/>
<sequence>MASRLYAASYAGKVTSLSLAASGESYQLTKLSETTHCGTSPSWLMLDRENDFLYCLDEGIDHPNSTLSSFKLNSDGSFTKVEQLQTLVGSVASAFYTPVQQPDQRFFAVAHYSGSAVTTYSVDPASGHFNHSQSFTFTMPAPGPVPGRQDAPHPHGVVIDPSGQFVLVPDLGADLVRIFRICPTTGHLEEQLPLVVSPGSGPRHAVFWVPRKAGLIRPKNVRFYLVTELDNSLRGYDVTYSNNGTIVFSKFYEGSTYGGSTPPAGSKAAEIAISPGNDHVVISNRNDNTFGPGNDSIAMFSLSSQAQTSATSFVGLYPSFGSFPRQFDISAEEGMVVIAHQNSHKVSVVKWNKMDDTLGSLLTEKELDGEIPAVVWAF</sequence>
<dbReference type="AlphaFoldDB" id="Q0CJ89"/>
<dbReference type="PANTHER" id="PTHR30344:SF1">
    <property type="entry name" value="6-PHOSPHOGLUCONOLACTONASE"/>
    <property type="match status" value="1"/>
</dbReference>
<dbReference type="eggNOG" id="ENOG502S3WY">
    <property type="taxonomic scope" value="Eukaryota"/>
</dbReference>
<dbReference type="SUPFAM" id="SSF75011">
    <property type="entry name" value="3-carboxy-cis,cis-mucoante lactonizing enzyme"/>
    <property type="match status" value="1"/>
</dbReference>
<dbReference type="STRING" id="341663.Q0CJ89"/>
<gene>
    <name evidence="2" type="ORF">ATEG_06245</name>
</gene>
<dbReference type="GO" id="GO:0017057">
    <property type="term" value="F:6-phosphogluconolactonase activity"/>
    <property type="evidence" value="ECO:0007669"/>
    <property type="project" value="TreeGrafter"/>
</dbReference>
<accession>Q0CJ89</accession>
<dbReference type="InterPro" id="IPR019405">
    <property type="entry name" value="Lactonase_7-beta_prop"/>
</dbReference>